<dbReference type="InterPro" id="IPR006384">
    <property type="entry name" value="HAD_hydro_PyrdxlP_Pase-like"/>
</dbReference>
<evidence type="ECO:0000256" key="7">
    <source>
        <dbReference type="PIRSR" id="PIRSR031051-3"/>
    </source>
</evidence>
<dbReference type="InterPro" id="IPR036412">
    <property type="entry name" value="HAD-like_sf"/>
</dbReference>
<dbReference type="GO" id="GO:0016791">
    <property type="term" value="F:phosphatase activity"/>
    <property type="evidence" value="ECO:0007669"/>
    <property type="project" value="InterPro"/>
</dbReference>
<gene>
    <name evidence="8" type="ORF">L484_019518</name>
</gene>
<dbReference type="AlphaFoldDB" id="W9R3F9"/>
<feature type="binding site" evidence="7">
    <location>
        <position position="179"/>
    </location>
    <ligand>
        <name>Mg(2+)</name>
        <dbReference type="ChEBI" id="CHEBI:18420"/>
    </ligand>
</feature>
<dbReference type="Proteomes" id="UP000030645">
    <property type="component" value="Unassembled WGS sequence"/>
</dbReference>
<reference evidence="9" key="1">
    <citation type="submission" date="2013-01" db="EMBL/GenBank/DDBJ databases">
        <title>Draft Genome Sequence of a Mulberry Tree, Morus notabilis C.K. Schneid.</title>
        <authorList>
            <person name="He N."/>
            <person name="Zhao S."/>
        </authorList>
    </citation>
    <scope>NUCLEOTIDE SEQUENCE</scope>
</reference>
<evidence type="ECO:0000313" key="8">
    <source>
        <dbReference type="EMBL" id="EXB66880.1"/>
    </source>
</evidence>
<dbReference type="InterPro" id="IPR023214">
    <property type="entry name" value="HAD_sf"/>
</dbReference>
<feature type="binding site" evidence="6">
    <location>
        <position position="96"/>
    </location>
    <ligand>
        <name>substrate</name>
    </ligand>
</feature>
<evidence type="ECO:0000256" key="3">
    <source>
        <dbReference type="ARBA" id="ARBA00022801"/>
    </source>
</evidence>
<comment type="cofactor">
    <cofactor evidence="1 7">
        <name>Mg(2+)</name>
        <dbReference type="ChEBI" id="CHEBI:18420"/>
    </cofactor>
</comment>
<evidence type="ECO:0000256" key="5">
    <source>
        <dbReference type="PIRSR" id="PIRSR031051-1"/>
    </source>
</evidence>
<evidence type="ECO:0000256" key="2">
    <source>
        <dbReference type="ARBA" id="ARBA00022723"/>
    </source>
</evidence>
<dbReference type="GO" id="GO:0046872">
    <property type="term" value="F:metal ion binding"/>
    <property type="evidence" value="ECO:0007669"/>
    <property type="project" value="UniProtKB-KW"/>
</dbReference>
<evidence type="ECO:0000313" key="9">
    <source>
        <dbReference type="Proteomes" id="UP000030645"/>
    </source>
</evidence>
<feature type="binding site" evidence="7">
    <location>
        <position position="12"/>
    </location>
    <ligand>
        <name>Mg(2+)</name>
        <dbReference type="ChEBI" id="CHEBI:18420"/>
    </ligand>
</feature>
<feature type="active site" description="Proton donor" evidence="5">
    <location>
        <position position="12"/>
    </location>
</feature>
<dbReference type="eggNOG" id="KOG3120">
    <property type="taxonomic scope" value="Eukaryota"/>
</dbReference>
<keyword evidence="4 7" id="KW-0460">Magnesium</keyword>
<organism evidence="8 9">
    <name type="scientific">Morus notabilis</name>
    <dbReference type="NCBI Taxonomy" id="981085"/>
    <lineage>
        <taxon>Eukaryota</taxon>
        <taxon>Viridiplantae</taxon>
        <taxon>Streptophyta</taxon>
        <taxon>Embryophyta</taxon>
        <taxon>Tracheophyta</taxon>
        <taxon>Spermatophyta</taxon>
        <taxon>Magnoliopsida</taxon>
        <taxon>eudicotyledons</taxon>
        <taxon>Gunneridae</taxon>
        <taxon>Pentapetalae</taxon>
        <taxon>rosids</taxon>
        <taxon>fabids</taxon>
        <taxon>Rosales</taxon>
        <taxon>Moraceae</taxon>
        <taxon>Moreae</taxon>
        <taxon>Morus</taxon>
    </lineage>
</organism>
<feature type="active site" description="Nucleophile" evidence="5">
    <location>
        <position position="10"/>
    </location>
</feature>
<evidence type="ECO:0000256" key="1">
    <source>
        <dbReference type="ARBA" id="ARBA00001946"/>
    </source>
</evidence>
<dbReference type="NCBIfam" id="TIGR01489">
    <property type="entry name" value="DKMTPPase-SF"/>
    <property type="match status" value="1"/>
</dbReference>
<feature type="binding site" evidence="6">
    <location>
        <position position="21"/>
    </location>
    <ligand>
        <name>substrate</name>
    </ligand>
</feature>
<name>W9R3F9_9ROSA</name>
<dbReference type="EMBL" id="KE344557">
    <property type="protein sequence ID" value="EXB66880.1"/>
    <property type="molecule type" value="Genomic_DNA"/>
</dbReference>
<dbReference type="PANTHER" id="PTHR20889:SF22">
    <property type="entry name" value="INORGANIC PYROPHOSPHATASE 2"/>
    <property type="match status" value="1"/>
</dbReference>
<dbReference type="KEGG" id="mnt:21402457"/>
<keyword evidence="9" id="KW-1185">Reference proteome</keyword>
<keyword evidence="2 7" id="KW-0479">Metal-binding</keyword>
<keyword evidence="3" id="KW-0378">Hydrolase</keyword>
<dbReference type="STRING" id="981085.W9R3F9"/>
<protein>
    <submittedName>
        <fullName evidence="8">Inorganic pyrophosphatase 2</fullName>
    </submittedName>
</protein>
<evidence type="ECO:0000256" key="6">
    <source>
        <dbReference type="PIRSR" id="PIRSR031051-2"/>
    </source>
</evidence>
<dbReference type="PIRSF" id="PIRSF031051">
    <property type="entry name" value="PyrdxlP_Pase_PHOSPHO2"/>
    <property type="match status" value="1"/>
</dbReference>
<dbReference type="SUPFAM" id="SSF56784">
    <property type="entry name" value="HAD-like"/>
    <property type="match status" value="1"/>
</dbReference>
<dbReference type="NCBIfam" id="TIGR01488">
    <property type="entry name" value="HAD-SF-IB"/>
    <property type="match status" value="1"/>
</dbReference>
<dbReference type="Pfam" id="PF06888">
    <property type="entry name" value="Put_Phosphatase"/>
    <property type="match status" value="1"/>
</dbReference>
<evidence type="ECO:0000256" key="4">
    <source>
        <dbReference type="ARBA" id="ARBA00022842"/>
    </source>
</evidence>
<dbReference type="InterPro" id="IPR016965">
    <property type="entry name" value="Pase_PHOSPHO-typ"/>
</dbReference>
<feature type="binding site" evidence="7">
    <location>
        <position position="10"/>
    </location>
    <ligand>
        <name>Mg(2+)</name>
        <dbReference type="ChEBI" id="CHEBI:18420"/>
    </ligand>
</feature>
<dbReference type="PANTHER" id="PTHR20889">
    <property type="entry name" value="PHOSPHATASE, ORPHAN 1, 2"/>
    <property type="match status" value="1"/>
</dbReference>
<dbReference type="OrthoDB" id="10267182at2759"/>
<accession>W9R3F9</accession>
<proteinExistence type="predicted"/>
<sequence>MANDVVFVFDFDKTIIDCDSDNWVVEELGFNDLFTQLLPTMPWNSLMDRMMMEIHSQGKTIHDIAECLKRAPIDPTIISAIKSAHAFGCDLRILSDANAFFIETVLKHHGILDCFKEIKTNPSHIDGEGRLRISPYHDFNSSSHGCKICPPNMCKGAILERMRASLSAEGKKRFVHAGDGTADFCAGLKLEEGEYLLPRKDFPVWDVICKNPMLIKANIREWSNWEEFEAVLLDTINGFLFADDSSTAARADQVIPVDCKFQQSSISARQSALRVPH</sequence>
<dbReference type="Gene3D" id="3.40.50.1000">
    <property type="entry name" value="HAD superfamily/HAD-like"/>
    <property type="match status" value="1"/>
</dbReference>